<name>A0A139WWY7_9CYAN</name>
<feature type="domain" description="Peptidase M15A C-terminal" evidence="1">
    <location>
        <begin position="103"/>
        <end position="219"/>
    </location>
</feature>
<dbReference type="STRING" id="128403.WA1_45725"/>
<dbReference type="AlphaFoldDB" id="A0A139WWY7"/>
<dbReference type="InterPro" id="IPR013230">
    <property type="entry name" value="Peptidase_M15A_C"/>
</dbReference>
<evidence type="ECO:0000313" key="2">
    <source>
        <dbReference type="EMBL" id="KYC36954.1"/>
    </source>
</evidence>
<dbReference type="Pfam" id="PF08291">
    <property type="entry name" value="Peptidase_M15_3"/>
    <property type="match status" value="1"/>
</dbReference>
<dbReference type="Gene3D" id="3.30.1380.10">
    <property type="match status" value="1"/>
</dbReference>
<protein>
    <recommendedName>
        <fullName evidence="1">Peptidase M15A C-terminal domain-containing protein</fullName>
    </recommendedName>
</protein>
<proteinExistence type="predicted"/>
<evidence type="ECO:0000259" key="1">
    <source>
        <dbReference type="Pfam" id="PF08291"/>
    </source>
</evidence>
<dbReference type="InterPro" id="IPR009045">
    <property type="entry name" value="Zn_M74/Hedgehog-like"/>
</dbReference>
<gene>
    <name evidence="2" type="ORF">WA1_45725</name>
</gene>
<evidence type="ECO:0000313" key="3">
    <source>
        <dbReference type="Proteomes" id="UP000076925"/>
    </source>
</evidence>
<dbReference type="RefSeq" id="WP_017744219.1">
    <property type="nucleotide sequence ID" value="NZ_KQ976354.1"/>
</dbReference>
<organism evidence="2 3">
    <name type="scientific">Scytonema hofmannii PCC 7110</name>
    <dbReference type="NCBI Taxonomy" id="128403"/>
    <lineage>
        <taxon>Bacteria</taxon>
        <taxon>Bacillati</taxon>
        <taxon>Cyanobacteriota</taxon>
        <taxon>Cyanophyceae</taxon>
        <taxon>Nostocales</taxon>
        <taxon>Scytonemataceae</taxon>
        <taxon>Scytonema</taxon>
    </lineage>
</organism>
<dbReference type="Proteomes" id="UP000076925">
    <property type="component" value="Unassembled WGS sequence"/>
</dbReference>
<dbReference type="EMBL" id="ANNX02000047">
    <property type="protein sequence ID" value="KYC36954.1"/>
    <property type="molecule type" value="Genomic_DNA"/>
</dbReference>
<accession>A0A139WWY7</accession>
<dbReference type="SUPFAM" id="SSF55166">
    <property type="entry name" value="Hedgehog/DD-peptidase"/>
    <property type="match status" value="1"/>
</dbReference>
<reference evidence="2 3" key="1">
    <citation type="journal article" date="2013" name="Genome Biol. Evol.">
        <title>Genomes of Stigonematalean cyanobacteria (subsection V) and the evolution of oxygenic photosynthesis from prokaryotes to plastids.</title>
        <authorList>
            <person name="Dagan T."/>
            <person name="Roettger M."/>
            <person name="Stucken K."/>
            <person name="Landan G."/>
            <person name="Koch R."/>
            <person name="Major P."/>
            <person name="Gould S.B."/>
            <person name="Goremykin V.V."/>
            <person name="Rippka R."/>
            <person name="Tandeau de Marsac N."/>
            <person name="Gugger M."/>
            <person name="Lockhart P.J."/>
            <person name="Allen J.F."/>
            <person name="Brune I."/>
            <person name="Maus I."/>
            <person name="Puhler A."/>
            <person name="Martin W.F."/>
        </authorList>
    </citation>
    <scope>NUCLEOTIDE SEQUENCE [LARGE SCALE GENOMIC DNA]</scope>
    <source>
        <strain evidence="2 3">PCC 7110</strain>
    </source>
</reference>
<keyword evidence="3" id="KW-1185">Reference proteome</keyword>
<dbReference type="OrthoDB" id="524886at2"/>
<sequence>MGITIDKPQKNAELELEDTILFEGTSDPNILQVELWTDDRWLLGKTSANNGKWSLSYSFNSGGTRQIVAKGFDTNNQLIASDNNWLFLKALTKVNFDMNLSKNFKLWEFVKSTTADLRGIDNTPTSGEIQNLKRLCQQILQPARDALGPLKINSGFRSEELNRVVGGVSNSDHRQGFAADVIPVNVGTKQLAKWVNDNCEFDQIILEFGTLDNPSWIHLSAEPRNRKQVLRATSEGGSTVYTNIQI</sequence>
<comment type="caution">
    <text evidence="2">The sequence shown here is derived from an EMBL/GenBank/DDBJ whole genome shotgun (WGS) entry which is preliminary data.</text>
</comment>